<keyword evidence="2" id="KW-1185">Reference proteome</keyword>
<accession>A0A8K0WJ55</accession>
<reference evidence="1" key="1">
    <citation type="journal article" date="2021" name="Nat. Commun.">
        <title>Genetic determinants of endophytism in the Arabidopsis root mycobiome.</title>
        <authorList>
            <person name="Mesny F."/>
            <person name="Miyauchi S."/>
            <person name="Thiergart T."/>
            <person name="Pickel B."/>
            <person name="Atanasova L."/>
            <person name="Karlsson M."/>
            <person name="Huettel B."/>
            <person name="Barry K.W."/>
            <person name="Haridas S."/>
            <person name="Chen C."/>
            <person name="Bauer D."/>
            <person name="Andreopoulos W."/>
            <person name="Pangilinan J."/>
            <person name="LaButti K."/>
            <person name="Riley R."/>
            <person name="Lipzen A."/>
            <person name="Clum A."/>
            <person name="Drula E."/>
            <person name="Henrissat B."/>
            <person name="Kohler A."/>
            <person name="Grigoriev I.V."/>
            <person name="Martin F.M."/>
            <person name="Hacquard S."/>
        </authorList>
    </citation>
    <scope>NUCLEOTIDE SEQUENCE</scope>
    <source>
        <strain evidence="1">MPI-CAGE-CH-0235</strain>
    </source>
</reference>
<comment type="caution">
    <text evidence="1">The sequence shown here is derived from an EMBL/GenBank/DDBJ whole genome shotgun (WGS) entry which is preliminary data.</text>
</comment>
<dbReference type="Proteomes" id="UP000813444">
    <property type="component" value="Unassembled WGS sequence"/>
</dbReference>
<proteinExistence type="predicted"/>
<dbReference type="AlphaFoldDB" id="A0A8K0WJ55"/>
<organism evidence="1 2">
    <name type="scientific">Stachybotrys elegans</name>
    <dbReference type="NCBI Taxonomy" id="80388"/>
    <lineage>
        <taxon>Eukaryota</taxon>
        <taxon>Fungi</taxon>
        <taxon>Dikarya</taxon>
        <taxon>Ascomycota</taxon>
        <taxon>Pezizomycotina</taxon>
        <taxon>Sordariomycetes</taxon>
        <taxon>Hypocreomycetidae</taxon>
        <taxon>Hypocreales</taxon>
        <taxon>Stachybotryaceae</taxon>
        <taxon>Stachybotrys</taxon>
    </lineage>
</organism>
<sequence>MGCAGAHPGKLEQAIHPSKSTFAAGSAAFCVPSWNRPGVQEWAEGTWRSRITLG</sequence>
<protein>
    <submittedName>
        <fullName evidence="1">Uncharacterized protein</fullName>
    </submittedName>
</protein>
<evidence type="ECO:0000313" key="2">
    <source>
        <dbReference type="Proteomes" id="UP000813444"/>
    </source>
</evidence>
<evidence type="ECO:0000313" key="1">
    <source>
        <dbReference type="EMBL" id="KAH7303591.1"/>
    </source>
</evidence>
<gene>
    <name evidence="1" type="ORF">B0I35DRAFT_446491</name>
</gene>
<dbReference type="EMBL" id="JAGPNK010000031">
    <property type="protein sequence ID" value="KAH7303591.1"/>
    <property type="molecule type" value="Genomic_DNA"/>
</dbReference>
<name>A0A8K0WJ55_9HYPO</name>